<accession>A0A1H1NAA5</accession>
<reference evidence="1 2" key="1">
    <citation type="submission" date="2016-10" db="EMBL/GenBank/DDBJ databases">
        <authorList>
            <person name="de Groot N.N."/>
        </authorList>
    </citation>
    <scope>NUCLEOTIDE SEQUENCE [LARGE SCALE GENOMIC DNA]</scope>
    <source>
        <strain evidence="1 2">MP1X4</strain>
    </source>
</reference>
<protein>
    <submittedName>
        <fullName evidence="1">Uncharacterized protein</fullName>
    </submittedName>
</protein>
<evidence type="ECO:0000313" key="2">
    <source>
        <dbReference type="Proteomes" id="UP000199679"/>
    </source>
</evidence>
<sequence>MKYIINYVLFMAVCAVISPFFKNNVHSSSSHPFKDSHNMISSTTHTDYWGLRTNLSPTIMDDKNQTVEHNVFTSYWGTIILRGN</sequence>
<dbReference type="STRING" id="652787.SAMN05216490_0275"/>
<proteinExistence type="predicted"/>
<dbReference type="Proteomes" id="UP000199679">
    <property type="component" value="Chromosome I"/>
</dbReference>
<keyword evidence="2" id="KW-1185">Reference proteome</keyword>
<organism evidence="1 2">
    <name type="scientific">Mucilaginibacter mallensis</name>
    <dbReference type="NCBI Taxonomy" id="652787"/>
    <lineage>
        <taxon>Bacteria</taxon>
        <taxon>Pseudomonadati</taxon>
        <taxon>Bacteroidota</taxon>
        <taxon>Sphingobacteriia</taxon>
        <taxon>Sphingobacteriales</taxon>
        <taxon>Sphingobacteriaceae</taxon>
        <taxon>Mucilaginibacter</taxon>
    </lineage>
</organism>
<dbReference type="RefSeq" id="WP_091368020.1">
    <property type="nucleotide sequence ID" value="NZ_LT629740.1"/>
</dbReference>
<evidence type="ECO:0000313" key="1">
    <source>
        <dbReference type="EMBL" id="SDR95912.1"/>
    </source>
</evidence>
<name>A0A1H1NAA5_MUCMA</name>
<dbReference type="EMBL" id="LT629740">
    <property type="protein sequence ID" value="SDR95912.1"/>
    <property type="molecule type" value="Genomic_DNA"/>
</dbReference>
<gene>
    <name evidence="1" type="ORF">SAMN05216490_0275</name>
</gene>
<dbReference type="AlphaFoldDB" id="A0A1H1NAA5"/>